<sequence>MAIKLFNRKQEMSDPYVTLDKLMSEMASTDTYIEYLKEREKV</sequence>
<dbReference type="EMBL" id="LR798295">
    <property type="protein sequence ID" value="CAB5221708.1"/>
    <property type="molecule type" value="Genomic_DNA"/>
</dbReference>
<accession>A0A6J7WXW6</accession>
<evidence type="ECO:0000313" key="1">
    <source>
        <dbReference type="EMBL" id="CAB5221708.1"/>
    </source>
</evidence>
<gene>
    <name evidence="1" type="ORF">UFOVP359_29</name>
</gene>
<protein>
    <submittedName>
        <fullName evidence="1">Uncharacterized protein</fullName>
    </submittedName>
</protein>
<proteinExistence type="predicted"/>
<name>A0A6J7WXW6_9CAUD</name>
<organism evidence="1">
    <name type="scientific">uncultured Caudovirales phage</name>
    <dbReference type="NCBI Taxonomy" id="2100421"/>
    <lineage>
        <taxon>Viruses</taxon>
        <taxon>Duplodnaviria</taxon>
        <taxon>Heunggongvirae</taxon>
        <taxon>Uroviricota</taxon>
        <taxon>Caudoviricetes</taxon>
        <taxon>Peduoviridae</taxon>
        <taxon>Maltschvirus</taxon>
        <taxon>Maltschvirus maltsch</taxon>
    </lineage>
</organism>
<reference evidence="1" key="1">
    <citation type="submission" date="2020-05" db="EMBL/GenBank/DDBJ databases">
        <authorList>
            <person name="Chiriac C."/>
            <person name="Salcher M."/>
            <person name="Ghai R."/>
            <person name="Kavagutti S V."/>
        </authorList>
    </citation>
    <scope>NUCLEOTIDE SEQUENCE</scope>
</reference>